<dbReference type="GO" id="GO:0022857">
    <property type="term" value="F:transmembrane transporter activity"/>
    <property type="evidence" value="ECO:0007669"/>
    <property type="project" value="InterPro"/>
</dbReference>
<feature type="transmembrane region" description="Helical" evidence="6">
    <location>
        <begin position="204"/>
        <end position="222"/>
    </location>
</feature>
<comment type="subcellular location">
    <subcellularLocation>
        <location evidence="1">Cell membrane</location>
        <topology evidence="1">Multi-pass membrane protein</topology>
    </subcellularLocation>
</comment>
<evidence type="ECO:0000256" key="6">
    <source>
        <dbReference type="SAM" id="Phobius"/>
    </source>
</evidence>
<feature type="transmembrane region" description="Helical" evidence="6">
    <location>
        <begin position="292"/>
        <end position="313"/>
    </location>
</feature>
<evidence type="ECO:0000313" key="8">
    <source>
        <dbReference type="EMBL" id="MBB4674578.1"/>
    </source>
</evidence>
<evidence type="ECO:0000259" key="7">
    <source>
        <dbReference type="PROSITE" id="PS50850"/>
    </source>
</evidence>
<feature type="transmembrane region" description="Helical" evidence="6">
    <location>
        <begin position="242"/>
        <end position="260"/>
    </location>
</feature>
<dbReference type="GO" id="GO:0005886">
    <property type="term" value="C:plasma membrane"/>
    <property type="evidence" value="ECO:0007669"/>
    <property type="project" value="UniProtKB-SubCell"/>
</dbReference>
<feature type="transmembrane region" description="Helical" evidence="6">
    <location>
        <begin position="7"/>
        <end position="31"/>
    </location>
</feature>
<dbReference type="PANTHER" id="PTHR43124">
    <property type="entry name" value="PURINE EFFLUX PUMP PBUE"/>
    <property type="match status" value="1"/>
</dbReference>
<evidence type="ECO:0000256" key="1">
    <source>
        <dbReference type="ARBA" id="ARBA00004651"/>
    </source>
</evidence>
<feature type="transmembrane region" description="Helical" evidence="6">
    <location>
        <begin position="267"/>
        <end position="286"/>
    </location>
</feature>
<feature type="transmembrane region" description="Helical" evidence="6">
    <location>
        <begin position="161"/>
        <end position="183"/>
    </location>
</feature>
<evidence type="ECO:0000256" key="2">
    <source>
        <dbReference type="ARBA" id="ARBA00022475"/>
    </source>
</evidence>
<dbReference type="InterPro" id="IPR011701">
    <property type="entry name" value="MFS"/>
</dbReference>
<dbReference type="Proteomes" id="UP000533598">
    <property type="component" value="Unassembled WGS sequence"/>
</dbReference>
<feature type="transmembrane region" description="Helical" evidence="6">
    <location>
        <begin position="132"/>
        <end position="155"/>
    </location>
</feature>
<feature type="transmembrane region" description="Helical" evidence="6">
    <location>
        <begin position="325"/>
        <end position="345"/>
    </location>
</feature>
<dbReference type="InterPro" id="IPR036259">
    <property type="entry name" value="MFS_trans_sf"/>
</dbReference>
<dbReference type="CDD" id="cd17324">
    <property type="entry name" value="MFS_NepI_like"/>
    <property type="match status" value="1"/>
</dbReference>
<accession>A0A7W7C4V6</accession>
<reference evidence="8 9" key="1">
    <citation type="submission" date="2020-08" db="EMBL/GenBank/DDBJ databases">
        <title>Sequencing the genomes of 1000 actinobacteria strains.</title>
        <authorList>
            <person name="Klenk H.-P."/>
        </authorList>
    </citation>
    <scope>NUCLEOTIDE SEQUENCE [LARGE SCALE GENOMIC DNA]</scope>
    <source>
        <strain evidence="8 9">DSM 44230</strain>
    </source>
</reference>
<dbReference type="InterPro" id="IPR050189">
    <property type="entry name" value="MFS_Efflux_Transporters"/>
</dbReference>
<dbReference type="Gene3D" id="1.20.1250.20">
    <property type="entry name" value="MFS general substrate transporter like domains"/>
    <property type="match status" value="1"/>
</dbReference>
<dbReference type="RefSeq" id="WP_185000680.1">
    <property type="nucleotide sequence ID" value="NZ_BAAAUI010000003.1"/>
</dbReference>
<dbReference type="PROSITE" id="PS50850">
    <property type="entry name" value="MFS"/>
    <property type="match status" value="1"/>
</dbReference>
<evidence type="ECO:0000256" key="5">
    <source>
        <dbReference type="ARBA" id="ARBA00023136"/>
    </source>
</evidence>
<proteinExistence type="predicted"/>
<feature type="transmembrane region" description="Helical" evidence="6">
    <location>
        <begin position="351"/>
        <end position="372"/>
    </location>
</feature>
<evidence type="ECO:0000256" key="4">
    <source>
        <dbReference type="ARBA" id="ARBA00022989"/>
    </source>
</evidence>
<evidence type="ECO:0000313" key="9">
    <source>
        <dbReference type="Proteomes" id="UP000533598"/>
    </source>
</evidence>
<dbReference type="Pfam" id="PF07690">
    <property type="entry name" value="MFS_1"/>
    <property type="match status" value="1"/>
</dbReference>
<keyword evidence="4 6" id="KW-1133">Transmembrane helix</keyword>
<protein>
    <submittedName>
        <fullName evidence="8">Putative MFS family arabinose efflux permease</fullName>
    </submittedName>
</protein>
<feature type="transmembrane region" description="Helical" evidence="6">
    <location>
        <begin position="43"/>
        <end position="63"/>
    </location>
</feature>
<organism evidence="8 9">
    <name type="scientific">Crossiella cryophila</name>
    <dbReference type="NCBI Taxonomy" id="43355"/>
    <lineage>
        <taxon>Bacteria</taxon>
        <taxon>Bacillati</taxon>
        <taxon>Actinomycetota</taxon>
        <taxon>Actinomycetes</taxon>
        <taxon>Pseudonocardiales</taxon>
        <taxon>Pseudonocardiaceae</taxon>
        <taxon>Crossiella</taxon>
    </lineage>
</organism>
<dbReference type="AlphaFoldDB" id="A0A7W7C4V6"/>
<keyword evidence="9" id="KW-1185">Reference proteome</keyword>
<evidence type="ECO:0000256" key="3">
    <source>
        <dbReference type="ARBA" id="ARBA00022692"/>
    </source>
</evidence>
<sequence length="383" mass="39361">MSAHTRWPAVVSVMLGIFVIVTTEILPIGLLTPIGATFGISPGTAGLMMTMPGFLAALAAPLVTSATARLDRRRLLGALILLLALANFLAALAPGYWLMLLSRVLVGIVIGGFWSVGAGLAPRLVPAPRVGLATAVIFAAVPLGSVLGVPAGTWLGELAGWRAVFVLMGVLTAGVFLALLVFLPPLPPERATGLRLLAELLRLPSVRTGLTVTFLVVLAHFGTYTYLTTFLRQLTDASPTPYLLVYGLAGVAGNFLAGRWAATRTRAAFAVAAGLIALATLSLPMSGEWAPVLLVVWGLGYGAVPACAQTWLARSAPHAPEAATVLFTASFQATLSAGALLGGVVVDASSVSVALIAGGLVAVLALGALQALPQVRQPVQHHA</sequence>
<feature type="transmembrane region" description="Helical" evidence="6">
    <location>
        <begin position="75"/>
        <end position="98"/>
    </location>
</feature>
<feature type="domain" description="Major facilitator superfamily (MFS) profile" evidence="7">
    <location>
        <begin position="9"/>
        <end position="376"/>
    </location>
</feature>
<gene>
    <name evidence="8" type="ORF">HNR67_000696</name>
</gene>
<dbReference type="PANTHER" id="PTHR43124:SF3">
    <property type="entry name" value="CHLORAMPHENICOL EFFLUX PUMP RV0191"/>
    <property type="match status" value="1"/>
</dbReference>
<keyword evidence="3 6" id="KW-0812">Transmembrane</keyword>
<dbReference type="EMBL" id="JACHMH010000001">
    <property type="protein sequence ID" value="MBB4674578.1"/>
    <property type="molecule type" value="Genomic_DNA"/>
</dbReference>
<keyword evidence="5 6" id="KW-0472">Membrane</keyword>
<dbReference type="SUPFAM" id="SSF103473">
    <property type="entry name" value="MFS general substrate transporter"/>
    <property type="match status" value="1"/>
</dbReference>
<feature type="transmembrane region" description="Helical" evidence="6">
    <location>
        <begin position="104"/>
        <end position="125"/>
    </location>
</feature>
<dbReference type="InterPro" id="IPR020846">
    <property type="entry name" value="MFS_dom"/>
</dbReference>
<name>A0A7W7C4V6_9PSEU</name>
<keyword evidence="2" id="KW-1003">Cell membrane</keyword>
<comment type="caution">
    <text evidence="8">The sequence shown here is derived from an EMBL/GenBank/DDBJ whole genome shotgun (WGS) entry which is preliminary data.</text>
</comment>